<dbReference type="SUPFAM" id="SSF52540">
    <property type="entry name" value="P-loop containing nucleoside triphosphate hydrolases"/>
    <property type="match status" value="1"/>
</dbReference>
<dbReference type="FunFam" id="3.40.50.300:FF:001447">
    <property type="entry name" value="Ras-related protein Rab-1B"/>
    <property type="match status" value="1"/>
</dbReference>
<dbReference type="InterPro" id="IPR005225">
    <property type="entry name" value="Small_GTP-bd"/>
</dbReference>
<proteinExistence type="predicted"/>
<name>A0A0F9HHC4_9ZZZZ</name>
<dbReference type="GO" id="GO:0003924">
    <property type="term" value="F:GTPase activity"/>
    <property type="evidence" value="ECO:0007669"/>
    <property type="project" value="InterPro"/>
</dbReference>
<dbReference type="EMBL" id="LAZR01015054">
    <property type="protein sequence ID" value="KKM14841.1"/>
    <property type="molecule type" value="Genomic_DNA"/>
</dbReference>
<dbReference type="CDD" id="cd00154">
    <property type="entry name" value="Rab"/>
    <property type="match status" value="1"/>
</dbReference>
<dbReference type="PROSITE" id="PS51419">
    <property type="entry name" value="RAB"/>
    <property type="match status" value="1"/>
</dbReference>
<dbReference type="InterPro" id="IPR027417">
    <property type="entry name" value="P-loop_NTPase"/>
</dbReference>
<organism evidence="3">
    <name type="scientific">marine sediment metagenome</name>
    <dbReference type="NCBI Taxonomy" id="412755"/>
    <lineage>
        <taxon>unclassified sequences</taxon>
        <taxon>metagenomes</taxon>
        <taxon>ecological metagenomes</taxon>
    </lineage>
</organism>
<dbReference type="SMART" id="SM00175">
    <property type="entry name" value="RAB"/>
    <property type="match status" value="1"/>
</dbReference>
<dbReference type="AlphaFoldDB" id="A0A0F9HHC4"/>
<comment type="caution">
    <text evidence="3">The sequence shown here is derived from an EMBL/GenBank/DDBJ whole genome shotgun (WGS) entry which is preliminary data.</text>
</comment>
<dbReference type="InterPro" id="IPR050227">
    <property type="entry name" value="Rab"/>
</dbReference>
<evidence type="ECO:0000256" key="1">
    <source>
        <dbReference type="ARBA" id="ARBA00022741"/>
    </source>
</evidence>
<evidence type="ECO:0000256" key="2">
    <source>
        <dbReference type="ARBA" id="ARBA00023134"/>
    </source>
</evidence>
<dbReference type="GO" id="GO:0005525">
    <property type="term" value="F:GTP binding"/>
    <property type="evidence" value="ECO:0007669"/>
    <property type="project" value="UniProtKB-KW"/>
</dbReference>
<keyword evidence="2" id="KW-0342">GTP-binding</keyword>
<gene>
    <name evidence="3" type="ORF">LCGC14_1702050</name>
</gene>
<sequence>MTKYSYKILLLGAPAVGKTSILHRFVKNQFSQDYITSIGINYLTKKINLDEGHHVKLVIWDIGGQKKFRFLRKDFYEGASGAFVIFDLTRLKTYEAIEEWL</sequence>
<dbReference type="InterPro" id="IPR001806">
    <property type="entry name" value="Small_GTPase"/>
</dbReference>
<dbReference type="PRINTS" id="PR00449">
    <property type="entry name" value="RASTRNSFRMNG"/>
</dbReference>
<dbReference type="Pfam" id="PF00071">
    <property type="entry name" value="Ras"/>
    <property type="match status" value="1"/>
</dbReference>
<dbReference type="NCBIfam" id="TIGR00231">
    <property type="entry name" value="small_GTP"/>
    <property type="match status" value="1"/>
</dbReference>
<dbReference type="Gene3D" id="3.40.50.300">
    <property type="entry name" value="P-loop containing nucleotide triphosphate hydrolases"/>
    <property type="match status" value="1"/>
</dbReference>
<evidence type="ECO:0008006" key="4">
    <source>
        <dbReference type="Google" id="ProtNLM"/>
    </source>
</evidence>
<evidence type="ECO:0000313" key="3">
    <source>
        <dbReference type="EMBL" id="KKM14841.1"/>
    </source>
</evidence>
<protein>
    <recommendedName>
        <fullName evidence="4">GTP-binding protein</fullName>
    </recommendedName>
</protein>
<accession>A0A0F9HHC4</accession>
<reference evidence="3" key="1">
    <citation type="journal article" date="2015" name="Nature">
        <title>Complex archaea that bridge the gap between prokaryotes and eukaryotes.</title>
        <authorList>
            <person name="Spang A."/>
            <person name="Saw J.H."/>
            <person name="Jorgensen S.L."/>
            <person name="Zaremba-Niedzwiedzka K."/>
            <person name="Martijn J."/>
            <person name="Lind A.E."/>
            <person name="van Eijk R."/>
            <person name="Schleper C."/>
            <person name="Guy L."/>
            <person name="Ettema T.J."/>
        </authorList>
    </citation>
    <scope>NUCLEOTIDE SEQUENCE</scope>
</reference>
<feature type="non-terminal residue" evidence="3">
    <location>
        <position position="101"/>
    </location>
</feature>
<dbReference type="PANTHER" id="PTHR47977">
    <property type="entry name" value="RAS-RELATED PROTEIN RAB"/>
    <property type="match status" value="1"/>
</dbReference>
<keyword evidence="1" id="KW-0547">Nucleotide-binding</keyword>